<evidence type="ECO:0000259" key="2">
    <source>
        <dbReference type="PROSITE" id="PS50206"/>
    </source>
</evidence>
<dbReference type="PANTHER" id="PTHR43031:SF16">
    <property type="entry name" value="OXIDOREDUCTASE"/>
    <property type="match status" value="1"/>
</dbReference>
<dbReference type="SUPFAM" id="SSF52821">
    <property type="entry name" value="Rhodanese/Cell cycle control phosphatase"/>
    <property type="match status" value="2"/>
</dbReference>
<dbReference type="STRING" id="1120920.SAMN03080599_01747"/>
<dbReference type="GO" id="GO:0016740">
    <property type="term" value="F:transferase activity"/>
    <property type="evidence" value="ECO:0007669"/>
    <property type="project" value="UniProtKB-KW"/>
</dbReference>
<evidence type="ECO:0000256" key="1">
    <source>
        <dbReference type="SAM" id="SignalP"/>
    </source>
</evidence>
<name>A0A1G5RZY4_9FIRM</name>
<dbReference type="RefSeq" id="WP_092590581.1">
    <property type="nucleotide sequence ID" value="NZ_FMWL01000007.1"/>
</dbReference>
<sequence length="324" mass="34005">MKNRFKWLSLLMILVLALSAGACAKPAEAQAPMEAAPTETPAETPAEAPAEADVVGDLVNSYFANMPADVYKISDKDFVAAVAAGTDAFILDIRSAADYEAGHVKGAVNAPWGPAIAENLKFIPADKTVYVYCYTGQTAGQAVNTLNVAGFDAKSVHLGWNMGISKVEGVADVTETTANAFPTAETAIDPAVQAAMDAYYTGLAAVKETKYANYKVSEDDLKAMVDANDDSIYILDVRKAEDYAKGHIAGAENLPFGKGMEAGFSALPMDKTVVVYCYTGQTAGQAVAGMRLAGIDAVSLNGGAGMEANQPMGWVNKGYELVVE</sequence>
<proteinExistence type="predicted"/>
<accession>A0A1G5RZY4</accession>
<keyword evidence="3" id="KW-0808">Transferase</keyword>
<feature type="domain" description="Rhodanese" evidence="2">
    <location>
        <begin position="84"/>
        <end position="172"/>
    </location>
</feature>
<dbReference type="AlphaFoldDB" id="A0A1G5RZY4"/>
<feature type="signal peptide" evidence="1">
    <location>
        <begin position="1"/>
        <end position="24"/>
    </location>
</feature>
<reference evidence="3 4" key="1">
    <citation type="submission" date="2016-10" db="EMBL/GenBank/DDBJ databases">
        <authorList>
            <person name="de Groot N.N."/>
        </authorList>
    </citation>
    <scope>NUCLEOTIDE SEQUENCE [LARGE SCALE GENOMIC DNA]</scope>
    <source>
        <strain evidence="3 4">DSM 2784</strain>
    </source>
</reference>
<dbReference type="InterPro" id="IPR036873">
    <property type="entry name" value="Rhodanese-like_dom_sf"/>
</dbReference>
<dbReference type="PANTHER" id="PTHR43031">
    <property type="entry name" value="FAD-DEPENDENT OXIDOREDUCTASE"/>
    <property type="match status" value="1"/>
</dbReference>
<dbReference type="SMART" id="SM00450">
    <property type="entry name" value="RHOD"/>
    <property type="match status" value="2"/>
</dbReference>
<dbReference type="Proteomes" id="UP000199208">
    <property type="component" value="Unassembled WGS sequence"/>
</dbReference>
<keyword evidence="3" id="KW-0670">Pyruvate</keyword>
<feature type="domain" description="Rhodanese" evidence="2">
    <location>
        <begin position="228"/>
        <end position="323"/>
    </location>
</feature>
<dbReference type="Gene3D" id="3.40.250.10">
    <property type="entry name" value="Rhodanese-like domain"/>
    <property type="match status" value="2"/>
</dbReference>
<dbReference type="CDD" id="cd00158">
    <property type="entry name" value="RHOD"/>
    <property type="match status" value="2"/>
</dbReference>
<keyword evidence="1" id="KW-0732">Signal</keyword>
<dbReference type="OrthoDB" id="9800872at2"/>
<organism evidence="3 4">
    <name type="scientific">Acidaminobacter hydrogenoformans DSM 2784</name>
    <dbReference type="NCBI Taxonomy" id="1120920"/>
    <lineage>
        <taxon>Bacteria</taxon>
        <taxon>Bacillati</taxon>
        <taxon>Bacillota</taxon>
        <taxon>Clostridia</taxon>
        <taxon>Peptostreptococcales</taxon>
        <taxon>Acidaminobacteraceae</taxon>
        <taxon>Acidaminobacter</taxon>
    </lineage>
</organism>
<dbReference type="PROSITE" id="PS50206">
    <property type="entry name" value="RHODANESE_3"/>
    <property type="match status" value="2"/>
</dbReference>
<evidence type="ECO:0000313" key="3">
    <source>
        <dbReference type="EMBL" id="SCZ79428.1"/>
    </source>
</evidence>
<dbReference type="PROSITE" id="PS51257">
    <property type="entry name" value="PROKAR_LIPOPROTEIN"/>
    <property type="match status" value="1"/>
</dbReference>
<dbReference type="EMBL" id="FMWL01000007">
    <property type="protein sequence ID" value="SCZ79428.1"/>
    <property type="molecule type" value="Genomic_DNA"/>
</dbReference>
<evidence type="ECO:0000313" key="4">
    <source>
        <dbReference type="Proteomes" id="UP000199208"/>
    </source>
</evidence>
<keyword evidence="4" id="KW-1185">Reference proteome</keyword>
<dbReference type="InterPro" id="IPR001763">
    <property type="entry name" value="Rhodanese-like_dom"/>
</dbReference>
<gene>
    <name evidence="3" type="ORF">SAMN03080599_01747</name>
</gene>
<feature type="chain" id="PRO_5039649973" evidence="1">
    <location>
        <begin position="25"/>
        <end position="324"/>
    </location>
</feature>
<protein>
    <submittedName>
        <fullName evidence="3">3-mercaptopyruvate sulfurtransferase SseA, contains two rhodanese domains</fullName>
    </submittedName>
</protein>
<dbReference type="Pfam" id="PF00581">
    <property type="entry name" value="Rhodanese"/>
    <property type="match status" value="2"/>
</dbReference>
<dbReference type="InterPro" id="IPR050229">
    <property type="entry name" value="GlpE_sulfurtransferase"/>
</dbReference>